<dbReference type="PANTHER" id="PTHR31225">
    <property type="entry name" value="OS04G0344100 PROTEIN-RELATED"/>
    <property type="match status" value="1"/>
</dbReference>
<dbReference type="GO" id="GO:0010333">
    <property type="term" value="F:terpene synthase activity"/>
    <property type="evidence" value="ECO:0007669"/>
    <property type="project" value="InterPro"/>
</dbReference>
<organism evidence="4">
    <name type="scientific">Brassica napus</name>
    <name type="common">Rape</name>
    <dbReference type="NCBI Taxonomy" id="3708"/>
    <lineage>
        <taxon>Eukaryota</taxon>
        <taxon>Viridiplantae</taxon>
        <taxon>Streptophyta</taxon>
        <taxon>Embryophyta</taxon>
        <taxon>Tracheophyta</taxon>
        <taxon>Spermatophyta</taxon>
        <taxon>Magnoliopsida</taxon>
        <taxon>eudicotyledons</taxon>
        <taxon>Gunneridae</taxon>
        <taxon>Pentapetalae</taxon>
        <taxon>rosids</taxon>
        <taxon>malvids</taxon>
        <taxon>Brassicales</taxon>
        <taxon>Brassicaceae</taxon>
        <taxon>Brassiceae</taxon>
        <taxon>Brassica</taxon>
    </lineage>
</organism>
<dbReference type="PANTHER" id="PTHR31225:SF242">
    <property type="entry name" value="TERPENOID SYNTHASE 9"/>
    <property type="match status" value="1"/>
</dbReference>
<dbReference type="Gene3D" id="1.10.600.10">
    <property type="entry name" value="Farnesyl Diphosphate Synthase"/>
    <property type="match status" value="1"/>
</dbReference>
<name>A0A816L1L7_BRANA</name>
<reference evidence="4" key="1">
    <citation type="submission" date="2021-01" db="EMBL/GenBank/DDBJ databases">
        <authorList>
            <consortium name="Genoscope - CEA"/>
            <person name="William W."/>
        </authorList>
    </citation>
    <scope>NUCLEOTIDE SEQUENCE</scope>
</reference>
<dbReference type="InterPro" id="IPR050148">
    <property type="entry name" value="Terpene_synthase-like"/>
</dbReference>
<dbReference type="EMBL" id="HG994369">
    <property type="protein sequence ID" value="CAF1929804.1"/>
    <property type="molecule type" value="Genomic_DNA"/>
</dbReference>
<dbReference type="Pfam" id="PF03936">
    <property type="entry name" value="Terpene_synth_C"/>
    <property type="match status" value="1"/>
</dbReference>
<proteinExistence type="predicted"/>
<dbReference type="InterPro" id="IPR005630">
    <property type="entry name" value="Terpene_synthase_metal-bd"/>
</dbReference>
<sequence length="169" mass="19683">MRIMLTKLFTVEIILDDTCDRYASLREVESLANTLERWNPDDHHAMDEQKDYLKFVVKFIFDSFQEFEREICSEAGGSYSLNTTIKSCKTLVRANLQLAKWAASYHIPSFDEYLDVAGIQIAAYFTLACILMAMENICKKEAYEWLESRDQLVRLSCTKMRVMNDIYGL</sequence>
<dbReference type="Proteomes" id="UP001295469">
    <property type="component" value="Chromosome C05"/>
</dbReference>
<dbReference type="AlphaFoldDB" id="A0A816L1L7"/>
<accession>A0A816L1L7</accession>
<gene>
    <name evidence="4" type="ORF">DARMORV10_C05P35370.1</name>
</gene>
<feature type="domain" description="Terpene synthase metal-binding" evidence="3">
    <location>
        <begin position="1"/>
        <end position="167"/>
    </location>
</feature>
<dbReference type="SMR" id="A0A816L1L7"/>
<keyword evidence="1" id="KW-0479">Metal-binding</keyword>
<dbReference type="Gramene" id="CDY04319">
    <property type="protein sequence ID" value="CDY04319"/>
    <property type="gene ID" value="GSBRNA2T00118146001"/>
</dbReference>
<evidence type="ECO:0000313" key="4">
    <source>
        <dbReference type="EMBL" id="CAF1929804.1"/>
    </source>
</evidence>
<dbReference type="OMA" id="ILMAMEN"/>
<dbReference type="InterPro" id="IPR008949">
    <property type="entry name" value="Isoprenoid_synthase_dom_sf"/>
</dbReference>
<evidence type="ECO:0000259" key="3">
    <source>
        <dbReference type="Pfam" id="PF03936"/>
    </source>
</evidence>
<evidence type="ECO:0000256" key="1">
    <source>
        <dbReference type="ARBA" id="ARBA00022723"/>
    </source>
</evidence>
<dbReference type="GO" id="GO:0000287">
    <property type="term" value="F:magnesium ion binding"/>
    <property type="evidence" value="ECO:0007669"/>
    <property type="project" value="InterPro"/>
</dbReference>
<dbReference type="GO" id="GO:0016114">
    <property type="term" value="P:terpenoid biosynthetic process"/>
    <property type="evidence" value="ECO:0007669"/>
    <property type="project" value="InterPro"/>
</dbReference>
<keyword evidence="2" id="KW-0456">Lyase</keyword>
<evidence type="ECO:0000256" key="2">
    <source>
        <dbReference type="ARBA" id="ARBA00023239"/>
    </source>
</evidence>
<dbReference type="SUPFAM" id="SSF48576">
    <property type="entry name" value="Terpenoid synthases"/>
    <property type="match status" value="1"/>
</dbReference>
<protein>
    <submittedName>
        <fullName evidence="4">(rape) hypothetical protein</fullName>
    </submittedName>
</protein>